<dbReference type="SUPFAM" id="SSF81383">
    <property type="entry name" value="F-box domain"/>
    <property type="match status" value="1"/>
</dbReference>
<evidence type="ECO:0000259" key="2">
    <source>
        <dbReference type="Pfam" id="PF12937"/>
    </source>
</evidence>
<dbReference type="InterPro" id="IPR001810">
    <property type="entry name" value="F-box_dom"/>
</dbReference>
<dbReference type="Gene3D" id="1.20.1280.50">
    <property type="match status" value="1"/>
</dbReference>
<comment type="caution">
    <text evidence="3">The sequence shown here is derived from an EMBL/GenBank/DDBJ whole genome shotgun (WGS) entry which is preliminary data.</text>
</comment>
<dbReference type="CDD" id="cd09917">
    <property type="entry name" value="F-box_SF"/>
    <property type="match status" value="1"/>
</dbReference>
<gene>
    <name evidence="3" type="ORF">BAE44_0021304</name>
</gene>
<dbReference type="EMBL" id="LWDX02059089">
    <property type="protein sequence ID" value="OEL17677.1"/>
    <property type="molecule type" value="Genomic_DNA"/>
</dbReference>
<feature type="domain" description="KIB1-4 beta-propeller" evidence="1">
    <location>
        <begin position="69"/>
        <end position="289"/>
    </location>
</feature>
<accession>A0A1E5UXU1</accession>
<keyword evidence="4" id="KW-1185">Reference proteome</keyword>
<dbReference type="InterPro" id="IPR005174">
    <property type="entry name" value="KIB1-4_b-propeller"/>
</dbReference>
<protein>
    <recommendedName>
        <fullName evidence="5">F-box domain-containing protein</fullName>
    </recommendedName>
</protein>
<dbReference type="Pfam" id="PF12937">
    <property type="entry name" value="F-box-like"/>
    <property type="match status" value="1"/>
</dbReference>
<evidence type="ECO:0000259" key="1">
    <source>
        <dbReference type="Pfam" id="PF03478"/>
    </source>
</evidence>
<dbReference type="InterPro" id="IPR036047">
    <property type="entry name" value="F-box-like_dom_sf"/>
</dbReference>
<proteinExistence type="predicted"/>
<feature type="domain" description="F-box" evidence="2">
    <location>
        <begin position="13"/>
        <end position="48"/>
    </location>
</feature>
<reference evidence="3 4" key="1">
    <citation type="submission" date="2016-09" db="EMBL/GenBank/DDBJ databases">
        <title>The draft genome of Dichanthelium oligosanthes: A C3 panicoid grass species.</title>
        <authorList>
            <person name="Studer A.J."/>
            <person name="Schnable J.C."/>
            <person name="Brutnell T.P."/>
        </authorList>
    </citation>
    <scope>NUCLEOTIDE SEQUENCE [LARGE SCALE GENOMIC DNA]</scope>
    <source>
        <strain evidence="4">cv. Kellogg 1175</strain>
        <tissue evidence="3">Leaf</tissue>
    </source>
</reference>
<name>A0A1E5UXU1_9POAL</name>
<dbReference type="AlphaFoldDB" id="A0A1E5UXU1"/>
<organism evidence="3 4">
    <name type="scientific">Dichanthelium oligosanthes</name>
    <dbReference type="NCBI Taxonomy" id="888268"/>
    <lineage>
        <taxon>Eukaryota</taxon>
        <taxon>Viridiplantae</taxon>
        <taxon>Streptophyta</taxon>
        <taxon>Embryophyta</taxon>
        <taxon>Tracheophyta</taxon>
        <taxon>Spermatophyta</taxon>
        <taxon>Magnoliopsida</taxon>
        <taxon>Liliopsida</taxon>
        <taxon>Poales</taxon>
        <taxon>Poaceae</taxon>
        <taxon>PACMAD clade</taxon>
        <taxon>Panicoideae</taxon>
        <taxon>Panicodae</taxon>
        <taxon>Paniceae</taxon>
        <taxon>Dichantheliinae</taxon>
        <taxon>Dichanthelium</taxon>
    </lineage>
</organism>
<evidence type="ECO:0008006" key="5">
    <source>
        <dbReference type="Google" id="ProtNLM"/>
    </source>
</evidence>
<dbReference type="PANTHER" id="PTHR33110">
    <property type="entry name" value="F-BOX/KELCH-REPEAT PROTEIN-RELATED"/>
    <property type="match status" value="1"/>
</dbReference>
<evidence type="ECO:0000313" key="4">
    <source>
        <dbReference type="Proteomes" id="UP000095767"/>
    </source>
</evidence>
<dbReference type="Proteomes" id="UP000095767">
    <property type="component" value="Unassembled WGS sequence"/>
</dbReference>
<dbReference type="OrthoDB" id="634480at2759"/>
<evidence type="ECO:0000313" key="3">
    <source>
        <dbReference type="EMBL" id="OEL17677.1"/>
    </source>
</evidence>
<dbReference type="PANTHER" id="PTHR33110:SF108">
    <property type="entry name" value="OS11G0154200 PROTEIN"/>
    <property type="match status" value="1"/>
</dbReference>
<sequence>MGPSLGEQRTAIWSDLPTELAGLILGRLLSQDDRLSFLSVCRQWRRASQQQHPLPPALPWFCRFNDDDSFFQSLPGGELHTLRDNCLGCFDSWLFCVHNNDTGTCFLVNPSTRKTIEITECRFPEGFSPDFPYPLKMIVCSPDLVAGASGVSGAVAFYRLGDVSLSICPPYSRRGWYVDIAFLHGKLYTLSLSEELFVHDLIEDSTAAEEARASRVDHEIKAGPPVTNRQDEVYYTRSYLVAACSNLLMVRIGGSRDKLVEKVALKVLFKADLDAGRWSEVKNLDGAMLSSSAEAAPSPFSCRMMTMTGSKGIVYTS</sequence>
<dbReference type="Pfam" id="PF03478">
    <property type="entry name" value="Beta-prop_KIB1-4"/>
    <property type="match status" value="1"/>
</dbReference>